<reference evidence="1" key="1">
    <citation type="submission" date="2014-08" db="EMBL/GenBank/DDBJ databases">
        <title>Fullgenome sequencing of Anoxybacillus sp.25 isolate from Garga hot-spring Russia.</title>
        <authorList>
            <person name="Rozanov A.S."/>
            <person name="Kotenko A.V."/>
            <person name="Malup T.K."/>
            <person name="Peltek S.E."/>
        </authorList>
    </citation>
    <scope>NUCLEOTIDE SEQUENCE [LARGE SCALE GENOMIC DNA]</scope>
    <source>
        <strain evidence="1">25</strain>
    </source>
</reference>
<name>A0A094J258_9BACL</name>
<protein>
    <submittedName>
        <fullName evidence="1">Replication terminator protein</fullName>
    </submittedName>
</protein>
<evidence type="ECO:0000313" key="1">
    <source>
        <dbReference type="EMBL" id="KFZ32144.1"/>
    </source>
</evidence>
<proteinExistence type="predicted"/>
<organism evidence="1">
    <name type="scientific">Anoxybacillus flavithermus</name>
    <dbReference type="NCBI Taxonomy" id="33934"/>
    <lineage>
        <taxon>Bacteria</taxon>
        <taxon>Bacillati</taxon>
        <taxon>Bacillota</taxon>
        <taxon>Bacilli</taxon>
        <taxon>Bacillales</taxon>
        <taxon>Anoxybacillaceae</taxon>
        <taxon>Anoxybacillus</taxon>
    </lineage>
</organism>
<dbReference type="EMBL" id="JPZO01000191">
    <property type="protein sequence ID" value="KFZ32144.1"/>
    <property type="molecule type" value="Genomic_DNA"/>
</dbReference>
<comment type="caution">
    <text evidence="1">The sequence shown here is derived from an EMBL/GenBank/DDBJ whole genome shotgun (WGS) entry which is preliminary data.</text>
</comment>
<dbReference type="AlphaFoldDB" id="A0A094J258"/>
<accession>A0A094J258</accession>
<gene>
    <name evidence="1" type="ORF">JS44_16480</name>
</gene>
<sequence length="123" mass="13490">MLSENIIDLNNFADGAVAERFNQELQKVLENIADPNTDPKKPRKVTLTVTLKADEKRDLAMVSVTAKSTLVPATPIETKLVMDYDSKGRITGAELKSGIKGQTYIDEDGEISDDQGNKIVVLK</sequence>